<accession>A0ABT7CQ18</accession>
<reference evidence="1 2" key="1">
    <citation type="submission" date="2023-05" db="EMBL/GenBank/DDBJ databases">
        <authorList>
            <person name="Zhang X."/>
        </authorList>
    </citation>
    <scope>NUCLEOTIDE SEQUENCE [LARGE SCALE GENOMIC DNA]</scope>
    <source>
        <strain evidence="1 2">DM2B3-1</strain>
    </source>
</reference>
<evidence type="ECO:0000313" key="2">
    <source>
        <dbReference type="Proteomes" id="UP001228581"/>
    </source>
</evidence>
<comment type="caution">
    <text evidence="1">The sequence shown here is derived from an EMBL/GenBank/DDBJ whole genome shotgun (WGS) entry which is preliminary data.</text>
</comment>
<dbReference type="SUPFAM" id="SSF56925">
    <property type="entry name" value="OMPA-like"/>
    <property type="match status" value="1"/>
</dbReference>
<dbReference type="InterPro" id="IPR011250">
    <property type="entry name" value="OMP/PagP_B-barrel"/>
</dbReference>
<dbReference type="Proteomes" id="UP001228581">
    <property type="component" value="Unassembled WGS sequence"/>
</dbReference>
<proteinExistence type="predicted"/>
<evidence type="ECO:0000313" key="1">
    <source>
        <dbReference type="EMBL" id="MDJ1495840.1"/>
    </source>
</evidence>
<name>A0ABT7CQ18_9BACT</name>
<sequence>MLLILQGGSYYTYAQSAKLRNISELQVSYQSSAIAHQIPLEYIHSFGKHGIIVGLRYLIIKGGYSTVDDPPSVTGFSLGYQYLFDTDPHKVLRPFVSYRFLYNPSLIIRTLSPSTSYTPQQQTITAGIKLRHNSGLYSFMGVGVLHTLYIVTTGAAPGDRSKFTYSLQVGIGYAYRCGKHK</sequence>
<protein>
    <recommendedName>
        <fullName evidence="3">Outer membrane protein beta-barrel domain-containing protein</fullName>
    </recommendedName>
</protein>
<dbReference type="RefSeq" id="WP_314000206.1">
    <property type="nucleotide sequence ID" value="NZ_JASJOT010000017.1"/>
</dbReference>
<gene>
    <name evidence="1" type="ORF">QNI19_23090</name>
</gene>
<organism evidence="1 2">
    <name type="scientific">Xanthocytophaga flava</name>
    <dbReference type="NCBI Taxonomy" id="3048013"/>
    <lineage>
        <taxon>Bacteria</taxon>
        <taxon>Pseudomonadati</taxon>
        <taxon>Bacteroidota</taxon>
        <taxon>Cytophagia</taxon>
        <taxon>Cytophagales</taxon>
        <taxon>Rhodocytophagaceae</taxon>
        <taxon>Xanthocytophaga</taxon>
    </lineage>
</organism>
<evidence type="ECO:0008006" key="3">
    <source>
        <dbReference type="Google" id="ProtNLM"/>
    </source>
</evidence>
<dbReference type="EMBL" id="JASJOT010000017">
    <property type="protein sequence ID" value="MDJ1495840.1"/>
    <property type="molecule type" value="Genomic_DNA"/>
</dbReference>
<keyword evidence="2" id="KW-1185">Reference proteome</keyword>